<evidence type="ECO:0000259" key="17">
    <source>
        <dbReference type="Pfam" id="PF00361"/>
    </source>
</evidence>
<evidence type="ECO:0000256" key="14">
    <source>
        <dbReference type="ARBA" id="ARBA00023136"/>
    </source>
</evidence>
<evidence type="ECO:0000313" key="20">
    <source>
        <dbReference type="EMBL" id="QWM93623.1"/>
    </source>
</evidence>
<feature type="domain" description="NADH:quinone oxidoreductase/Mrp antiporter transmembrane" evidence="17">
    <location>
        <begin position="141"/>
        <end position="441"/>
    </location>
</feature>
<evidence type="ECO:0000259" key="18">
    <source>
        <dbReference type="Pfam" id="PF00662"/>
    </source>
</evidence>
<feature type="transmembrane region" description="Helical" evidence="16">
    <location>
        <begin position="124"/>
        <end position="141"/>
    </location>
</feature>
<keyword evidence="4 16" id="KW-0813">Transport</keyword>
<dbReference type="InterPro" id="IPR001516">
    <property type="entry name" value="Proton_antipo_N"/>
</dbReference>
<proteinExistence type="inferred from homology"/>
<comment type="catalytic activity">
    <reaction evidence="15 16">
        <text>a ubiquinone + NADH + 5 H(+)(in) = a ubiquinol + NAD(+) + 4 H(+)(out)</text>
        <dbReference type="Rhea" id="RHEA:29091"/>
        <dbReference type="Rhea" id="RHEA-COMP:9565"/>
        <dbReference type="Rhea" id="RHEA-COMP:9566"/>
        <dbReference type="ChEBI" id="CHEBI:15378"/>
        <dbReference type="ChEBI" id="CHEBI:16389"/>
        <dbReference type="ChEBI" id="CHEBI:17976"/>
        <dbReference type="ChEBI" id="CHEBI:57540"/>
        <dbReference type="ChEBI" id="CHEBI:57945"/>
        <dbReference type="EC" id="7.1.1.2"/>
    </reaction>
</comment>
<dbReference type="NCBIfam" id="TIGR01974">
    <property type="entry name" value="NDH_I_L"/>
    <property type="match status" value="1"/>
</dbReference>
<dbReference type="AlphaFoldDB" id="A0A8F0WGM2"/>
<feature type="transmembrane region" description="Helical" evidence="16">
    <location>
        <begin position="659"/>
        <end position="676"/>
    </location>
</feature>
<dbReference type="GO" id="GO:0015990">
    <property type="term" value="P:electron transport coupled proton transport"/>
    <property type="evidence" value="ECO:0007669"/>
    <property type="project" value="TreeGrafter"/>
</dbReference>
<gene>
    <name evidence="20" type="primary">nad5</name>
</gene>
<dbReference type="GeneID" id="67123833"/>
<dbReference type="GO" id="GO:0003954">
    <property type="term" value="F:NADH dehydrogenase activity"/>
    <property type="evidence" value="ECO:0007669"/>
    <property type="project" value="TreeGrafter"/>
</dbReference>
<keyword evidence="7" id="KW-0999">Mitochondrion inner membrane</keyword>
<evidence type="ECO:0000256" key="9">
    <source>
        <dbReference type="ARBA" id="ARBA00022982"/>
    </source>
</evidence>
<evidence type="ECO:0000256" key="2">
    <source>
        <dbReference type="ARBA" id="ARBA00012944"/>
    </source>
</evidence>
<evidence type="ECO:0000256" key="12">
    <source>
        <dbReference type="ARBA" id="ARBA00023075"/>
    </source>
</evidence>
<dbReference type="EC" id="7.1.1.2" evidence="2 16"/>
<sequence length="679" mass="76223">MFERLSAFYRKMYIPLVFLSLIGFCITGLFGRHIGPRGAAIITTSCLIISLFLSLFAFYEVGLMGSPVYIRLATWVSSEVLLVNWGFLFDSLTVVMCIVVTFISSLVHLYSVEYMSHDPHLPRFMSYLSLFTFFMLILVTADNFIQMFLGWEGVGLCSYLLINFWFTRVQANKAAIKAMIINRIGDFSLVIGILIMFVNFKAVDYATVASLVPFFKNETVNFLNMDFNILSLICIFLFFGAVGKSAQLGLHTWLPDAMEGPTPVSALIHAATMVTAGVFLIARSSFIYEYAPNILQFVTILGAATAFFASSVGLLQNDLKRVIAYSTCSQLGYMVFSCGLSDYSVGVFHLANHAFFKALLFLGAGAVIHAVNDEQDMRKMGGLKNLVPFTYSAMSIGSLALIGFPFLAGFYSKDLILELAYGKFTAYSHFSYFLGTFGAFLTAFYSTRLVCLTFLVKPNGYKPVIGFAKETFSNIFVALCFLTIPSIFVGFLTKDMIVGVGSDFFGAAIYNNPKTLHIFDAEFVEFFYKILPVTLSIFGASLSFLLYNFQSSLLFSIKTSFLGRKVYSFLNKKWFFDKIYNELFGQFFFKFGYSMSYKYIDRGTFEIIGPTGLSSVALKAAHQLHKAQTESLYHYTLTILTGLSLILCLRKVWVTFEYMLDYRGLILIVIAMFFLAKSK</sequence>
<feature type="transmembrane region" description="Helical" evidence="16">
    <location>
        <begin position="432"/>
        <end position="455"/>
    </location>
</feature>
<feature type="transmembrane region" description="Helical" evidence="16">
    <location>
        <begin position="391"/>
        <end position="412"/>
    </location>
</feature>
<evidence type="ECO:0000256" key="13">
    <source>
        <dbReference type="ARBA" id="ARBA00023128"/>
    </source>
</evidence>
<keyword evidence="10 16" id="KW-1133">Transmembrane helix</keyword>
<feature type="transmembrane region" description="Helical" evidence="16">
    <location>
        <begin position="187"/>
        <end position="215"/>
    </location>
</feature>
<dbReference type="NCBIfam" id="NF005141">
    <property type="entry name" value="PRK06590.1"/>
    <property type="match status" value="1"/>
</dbReference>
<dbReference type="PANTHER" id="PTHR42829:SF2">
    <property type="entry name" value="NADH-UBIQUINONE OXIDOREDUCTASE CHAIN 5"/>
    <property type="match status" value="1"/>
</dbReference>
<keyword evidence="8" id="KW-1278">Translocase</keyword>
<keyword evidence="14 16" id="KW-0472">Membrane</keyword>
<dbReference type="GO" id="GO:0005743">
    <property type="term" value="C:mitochondrial inner membrane"/>
    <property type="evidence" value="ECO:0007669"/>
    <property type="project" value="UniProtKB-SubCell"/>
</dbReference>
<comment type="similarity">
    <text evidence="16">Belongs to the complex I subunit 5 family.</text>
</comment>
<dbReference type="InterPro" id="IPR001750">
    <property type="entry name" value="ND/Mrp_TM"/>
</dbReference>
<dbReference type="Pfam" id="PF00662">
    <property type="entry name" value="Proton_antipo_N"/>
    <property type="match status" value="1"/>
</dbReference>
<keyword evidence="9" id="KW-0249">Electron transport</keyword>
<dbReference type="PANTHER" id="PTHR42829">
    <property type="entry name" value="NADH-UBIQUINONE OXIDOREDUCTASE CHAIN 5"/>
    <property type="match status" value="1"/>
</dbReference>
<evidence type="ECO:0000256" key="5">
    <source>
        <dbReference type="ARBA" id="ARBA00022660"/>
    </source>
</evidence>
<feature type="domain" description="NADH dehydrogenase subunit 5 C-terminal" evidence="19">
    <location>
        <begin position="445"/>
        <end position="647"/>
    </location>
</feature>
<feature type="transmembrane region" description="Helical" evidence="16">
    <location>
        <begin position="264"/>
        <end position="282"/>
    </location>
</feature>
<evidence type="ECO:0000256" key="15">
    <source>
        <dbReference type="ARBA" id="ARBA00049551"/>
    </source>
</evidence>
<dbReference type="PRINTS" id="PR01435">
    <property type="entry name" value="NPOXDRDTASE5"/>
</dbReference>
<protein>
    <recommendedName>
        <fullName evidence="3 16">NADH-ubiquinone oxidoreductase chain 5</fullName>
        <ecNumber evidence="2 16">7.1.1.2</ecNumber>
    </recommendedName>
</protein>
<name>A0A8F0WGM2_9STRA</name>
<dbReference type="InterPro" id="IPR010934">
    <property type="entry name" value="NADH_DH_su5_C"/>
</dbReference>
<feature type="transmembrane region" description="Helical" evidence="16">
    <location>
        <begin position="227"/>
        <end position="243"/>
    </location>
</feature>
<evidence type="ECO:0000256" key="6">
    <source>
        <dbReference type="ARBA" id="ARBA00022692"/>
    </source>
</evidence>
<keyword evidence="5" id="KW-0679">Respiratory chain</keyword>
<feature type="transmembrane region" description="Helical" evidence="16">
    <location>
        <begin position="294"/>
        <end position="315"/>
    </location>
</feature>
<evidence type="ECO:0000256" key="11">
    <source>
        <dbReference type="ARBA" id="ARBA00023027"/>
    </source>
</evidence>
<keyword evidence="13 16" id="KW-0496">Mitochondrion</keyword>
<dbReference type="Gene3D" id="1.20.5.2700">
    <property type="match status" value="1"/>
</dbReference>
<dbReference type="GO" id="GO:0042773">
    <property type="term" value="P:ATP synthesis coupled electron transport"/>
    <property type="evidence" value="ECO:0007669"/>
    <property type="project" value="InterPro"/>
</dbReference>
<dbReference type="PRINTS" id="PR01434">
    <property type="entry name" value="NADHDHGNASE5"/>
</dbReference>
<evidence type="ECO:0000256" key="1">
    <source>
        <dbReference type="ARBA" id="ARBA00004448"/>
    </source>
</evidence>
<keyword evidence="12 16" id="KW-0830">Ubiquinone</keyword>
<dbReference type="Pfam" id="PF00361">
    <property type="entry name" value="Proton_antipo_M"/>
    <property type="match status" value="1"/>
</dbReference>
<feature type="transmembrane region" description="Helical" evidence="16">
    <location>
        <begin position="354"/>
        <end position="371"/>
    </location>
</feature>
<feature type="transmembrane region" description="Helical" evidence="16">
    <location>
        <begin position="147"/>
        <end position="166"/>
    </location>
</feature>
<accession>A0A8F0WGM2</accession>
<evidence type="ECO:0000256" key="3">
    <source>
        <dbReference type="ARBA" id="ARBA00021096"/>
    </source>
</evidence>
<evidence type="ECO:0000256" key="7">
    <source>
        <dbReference type="ARBA" id="ARBA00022792"/>
    </source>
</evidence>
<geneLocation type="mitochondrion" evidence="20"/>
<feature type="transmembrane region" description="Helical" evidence="16">
    <location>
        <begin position="475"/>
        <end position="493"/>
    </location>
</feature>
<dbReference type="RefSeq" id="YP_010134133.1">
    <property type="nucleotide sequence ID" value="NC_056792.1"/>
</dbReference>
<dbReference type="Pfam" id="PF06455">
    <property type="entry name" value="NADH5_C"/>
    <property type="match status" value="1"/>
</dbReference>
<evidence type="ECO:0000256" key="10">
    <source>
        <dbReference type="ARBA" id="ARBA00022989"/>
    </source>
</evidence>
<feature type="transmembrane region" description="Helical" evidence="16">
    <location>
        <begin position="12"/>
        <end position="34"/>
    </location>
</feature>
<feature type="transmembrane region" description="Helical" evidence="16">
    <location>
        <begin position="40"/>
        <end position="61"/>
    </location>
</feature>
<evidence type="ECO:0000256" key="4">
    <source>
        <dbReference type="ARBA" id="ARBA00022448"/>
    </source>
</evidence>
<evidence type="ECO:0000256" key="16">
    <source>
        <dbReference type="RuleBase" id="RU003404"/>
    </source>
</evidence>
<comment type="function">
    <text evidence="16">Core subunit of the mitochondrial membrane respiratory chain NADH dehydrogenase (Complex I) which catalyzes electron transfer from NADH through the respiratory chain, using ubiquinone as an electron acceptor. Essential for the catalytic activity and assembly of complex I.</text>
</comment>
<evidence type="ECO:0000256" key="8">
    <source>
        <dbReference type="ARBA" id="ARBA00022967"/>
    </source>
</evidence>
<reference evidence="20" key="1">
    <citation type="journal article" date="2021" name="Ecol Indic">
        <title>Morphological and molecular identification reveals that waters from an isolated oasis in Tamanrasset (extreme South of Algerian Sahara) are colonized by opportunistic and pollution-tolerant diatom species.</title>
        <authorList>
            <person name="Gastineau R."/>
            <person name="Hamedi C."/>
            <person name="Baba Hamed M.B."/>
            <person name="Abi-Ayad S.-M.E.-A."/>
            <person name="Bak M."/>
            <person name="Lemieux C."/>
            <person name="Turmel M."/>
            <person name="Dobosz S."/>
            <person name="Wrobel R.J."/>
            <person name="Kierzek A."/>
            <person name="Lange-Bertalot H."/>
            <person name="Witkowski A."/>
        </authorList>
    </citation>
    <scope>NUCLEOTIDE SEQUENCE</scope>
    <source>
        <strain evidence="20">SZCZR1825</strain>
    </source>
</reference>
<feature type="transmembrane region" description="Helical" evidence="16">
    <location>
        <begin position="632"/>
        <end position="653"/>
    </location>
</feature>
<dbReference type="EMBL" id="MT383643">
    <property type="protein sequence ID" value="QWM93623.1"/>
    <property type="molecule type" value="Genomic_DNA"/>
</dbReference>
<comment type="subcellular location">
    <subcellularLocation>
        <location evidence="1">Mitochondrion inner membrane</location>
        <topology evidence="1">Multi-pass membrane protein</topology>
    </subcellularLocation>
</comment>
<organism evidence="20">
    <name type="scientific">Tryblionella apiculata</name>
    <dbReference type="NCBI Taxonomy" id="1003145"/>
    <lineage>
        <taxon>Eukaryota</taxon>
        <taxon>Sar</taxon>
        <taxon>Stramenopiles</taxon>
        <taxon>Ochrophyta</taxon>
        <taxon>Bacillariophyta</taxon>
        <taxon>Bacillariophyceae</taxon>
        <taxon>Bacillariophycidae</taxon>
        <taxon>Bacillariales</taxon>
        <taxon>Bacillariaceae</taxon>
        <taxon>Tryblionella</taxon>
    </lineage>
</organism>
<keyword evidence="11 16" id="KW-0520">NAD</keyword>
<dbReference type="GO" id="GO:0008137">
    <property type="term" value="F:NADH dehydrogenase (ubiquinone) activity"/>
    <property type="evidence" value="ECO:0007669"/>
    <property type="project" value="UniProtKB-EC"/>
</dbReference>
<feature type="transmembrane region" description="Helical" evidence="16">
    <location>
        <begin position="526"/>
        <end position="549"/>
    </location>
</feature>
<keyword evidence="6 16" id="KW-0812">Transmembrane</keyword>
<feature type="domain" description="NADH-Ubiquinone oxidoreductase (complex I) chain 5 N-terminal" evidence="18">
    <location>
        <begin position="75"/>
        <end position="125"/>
    </location>
</feature>
<dbReference type="InterPro" id="IPR018393">
    <property type="entry name" value="NADHpl_OxRdtase_5_subgr"/>
</dbReference>
<dbReference type="InterPro" id="IPR003945">
    <property type="entry name" value="NU5C-like"/>
</dbReference>
<evidence type="ECO:0000259" key="19">
    <source>
        <dbReference type="Pfam" id="PF06455"/>
    </source>
</evidence>